<dbReference type="Proteomes" id="UP000237105">
    <property type="component" value="Unassembled WGS sequence"/>
</dbReference>
<protein>
    <submittedName>
        <fullName evidence="2">Uncharacterized protein</fullName>
    </submittedName>
</protein>
<dbReference type="AlphaFoldDB" id="A0A2P5DJR7"/>
<dbReference type="OrthoDB" id="10425343at2759"/>
<evidence type="ECO:0000313" key="2">
    <source>
        <dbReference type="EMBL" id="PON73537.1"/>
    </source>
</evidence>
<evidence type="ECO:0000313" key="3">
    <source>
        <dbReference type="Proteomes" id="UP000237105"/>
    </source>
</evidence>
<accession>A0A2P5DJR7</accession>
<gene>
    <name evidence="2" type="ORF">PanWU01x14_057190</name>
</gene>
<proteinExistence type="predicted"/>
<organism evidence="2 3">
    <name type="scientific">Parasponia andersonii</name>
    <name type="common">Sponia andersonii</name>
    <dbReference type="NCBI Taxonomy" id="3476"/>
    <lineage>
        <taxon>Eukaryota</taxon>
        <taxon>Viridiplantae</taxon>
        <taxon>Streptophyta</taxon>
        <taxon>Embryophyta</taxon>
        <taxon>Tracheophyta</taxon>
        <taxon>Spermatophyta</taxon>
        <taxon>Magnoliopsida</taxon>
        <taxon>eudicotyledons</taxon>
        <taxon>Gunneridae</taxon>
        <taxon>Pentapetalae</taxon>
        <taxon>rosids</taxon>
        <taxon>fabids</taxon>
        <taxon>Rosales</taxon>
        <taxon>Cannabaceae</taxon>
        <taxon>Parasponia</taxon>
    </lineage>
</organism>
<feature type="region of interest" description="Disordered" evidence="1">
    <location>
        <begin position="53"/>
        <end position="74"/>
    </location>
</feature>
<dbReference type="EMBL" id="JXTB01000033">
    <property type="protein sequence ID" value="PON73537.1"/>
    <property type="molecule type" value="Genomic_DNA"/>
</dbReference>
<sequence length="109" mass="11978">MADHGDHDEIEVATSSNNTSLSIRDILQDLGLSKGEEPEVMITQEKHRVLIDLESPETKTGQDAPEGGEDRPEALGCEADDAFLTDLDNEFGADDVDNIVTLRTLNRNR</sequence>
<evidence type="ECO:0000256" key="1">
    <source>
        <dbReference type="SAM" id="MobiDB-lite"/>
    </source>
</evidence>
<comment type="caution">
    <text evidence="2">The sequence shown here is derived from an EMBL/GenBank/DDBJ whole genome shotgun (WGS) entry which is preliminary data.</text>
</comment>
<name>A0A2P5DJR7_PARAD</name>
<reference evidence="3" key="1">
    <citation type="submission" date="2016-06" db="EMBL/GenBank/DDBJ databases">
        <title>Parallel loss of symbiosis genes in relatives of nitrogen-fixing non-legume Parasponia.</title>
        <authorList>
            <person name="Van Velzen R."/>
            <person name="Holmer R."/>
            <person name="Bu F."/>
            <person name="Rutten L."/>
            <person name="Van Zeijl A."/>
            <person name="Liu W."/>
            <person name="Santuari L."/>
            <person name="Cao Q."/>
            <person name="Sharma T."/>
            <person name="Shen D."/>
            <person name="Roswanjaya Y."/>
            <person name="Wardhani T."/>
            <person name="Kalhor M.S."/>
            <person name="Jansen J."/>
            <person name="Van den Hoogen J."/>
            <person name="Gungor B."/>
            <person name="Hartog M."/>
            <person name="Hontelez J."/>
            <person name="Verver J."/>
            <person name="Yang W.-C."/>
            <person name="Schijlen E."/>
            <person name="Repin R."/>
            <person name="Schilthuizen M."/>
            <person name="Schranz E."/>
            <person name="Heidstra R."/>
            <person name="Miyata K."/>
            <person name="Fedorova E."/>
            <person name="Kohlen W."/>
            <person name="Bisseling T."/>
            <person name="Smit S."/>
            <person name="Geurts R."/>
        </authorList>
    </citation>
    <scope>NUCLEOTIDE SEQUENCE [LARGE SCALE GENOMIC DNA]</scope>
    <source>
        <strain evidence="3">cv. WU1-14</strain>
    </source>
</reference>
<keyword evidence="3" id="KW-1185">Reference proteome</keyword>